<dbReference type="InterPro" id="IPR051703">
    <property type="entry name" value="NF-kappa-B_Signaling_Reg"/>
</dbReference>
<keyword evidence="2" id="KW-1185">Reference proteome</keyword>
<protein>
    <submittedName>
        <fullName evidence="3">Uncharacterized protein LOC106807441</fullName>
    </submittedName>
</protein>
<dbReference type="InterPro" id="IPR011335">
    <property type="entry name" value="Restrct_endonuc-II-like"/>
</dbReference>
<dbReference type="Proteomes" id="UP000695022">
    <property type="component" value="Unplaced"/>
</dbReference>
<dbReference type="RefSeq" id="XP_014665253.1">
    <property type="nucleotide sequence ID" value="XM_014809767.1"/>
</dbReference>
<dbReference type="Gene3D" id="3.90.320.10">
    <property type="match status" value="1"/>
</dbReference>
<proteinExistence type="predicted"/>
<evidence type="ECO:0000313" key="2">
    <source>
        <dbReference type="Proteomes" id="UP000695022"/>
    </source>
</evidence>
<reference evidence="3" key="1">
    <citation type="submission" date="2025-08" db="UniProtKB">
        <authorList>
            <consortium name="RefSeq"/>
        </authorList>
    </citation>
    <scope>IDENTIFICATION</scope>
</reference>
<evidence type="ECO:0000313" key="3">
    <source>
        <dbReference type="RefSeq" id="XP_014665253.1"/>
    </source>
</evidence>
<dbReference type="CDD" id="cd22343">
    <property type="entry name" value="PDDEXK_lambda_exonuclease-like"/>
    <property type="match status" value="1"/>
</dbReference>
<dbReference type="SUPFAM" id="SSF52980">
    <property type="entry name" value="Restriction endonuclease-like"/>
    <property type="match status" value="1"/>
</dbReference>
<dbReference type="PANTHER" id="PTHR46609">
    <property type="entry name" value="EXONUCLEASE, PHAGE-TYPE/RECB, C-TERMINAL DOMAIN-CONTAINING PROTEIN"/>
    <property type="match status" value="1"/>
</dbReference>
<dbReference type="InterPro" id="IPR019080">
    <property type="entry name" value="YqaJ_viral_recombinase"/>
</dbReference>
<dbReference type="GeneID" id="106807441"/>
<gene>
    <name evidence="3" type="primary">LOC106807441</name>
</gene>
<dbReference type="Pfam" id="PF09588">
    <property type="entry name" value="YqaJ"/>
    <property type="match status" value="1"/>
</dbReference>
<dbReference type="PANTHER" id="PTHR46609:SF8">
    <property type="entry name" value="YQAJ VIRAL RECOMBINASE DOMAIN-CONTAINING PROTEIN"/>
    <property type="match status" value="1"/>
</dbReference>
<evidence type="ECO:0000259" key="1">
    <source>
        <dbReference type="Pfam" id="PF09588"/>
    </source>
</evidence>
<accession>A0ABM1DZ82</accession>
<organism evidence="2 3">
    <name type="scientific">Priapulus caudatus</name>
    <name type="common">Priapulid worm</name>
    <dbReference type="NCBI Taxonomy" id="37621"/>
    <lineage>
        <taxon>Eukaryota</taxon>
        <taxon>Metazoa</taxon>
        <taxon>Ecdysozoa</taxon>
        <taxon>Scalidophora</taxon>
        <taxon>Priapulida</taxon>
        <taxon>Priapulimorpha</taxon>
        <taxon>Priapulimorphida</taxon>
        <taxon>Priapulidae</taxon>
        <taxon>Priapulus</taxon>
    </lineage>
</organism>
<name>A0ABM1DZ82_PRICU</name>
<dbReference type="InterPro" id="IPR011604">
    <property type="entry name" value="PDDEXK-like_dom_sf"/>
</dbReference>
<feature type="domain" description="YqaJ viral recombinase" evidence="1">
    <location>
        <begin position="149"/>
        <end position="291"/>
    </location>
</feature>
<sequence length="342" mass="39342">MLLLCCMPSTCSLKMEKCMLQLHVHRDFTFHYSKAYRGTPIKSTDLQLVNGQNHRFSFDPRPPKYANAGNFSYKDYFQNTCLNATGVSTTPIFQLFKPANPYAVAHDHDYCFDTMQNDFLSSISLPNITQEKRTEIEHTTRGQTGNAAWFEERCKRLTSSNFGRICKATDKTDFRKLVRSSTTVTKIKCAPIRHGQRCEKIALAKYEETNNVNTRSSGLVVSLTHPYLAASPDAVVDDNLLVEIKCPYVARERSITPVNVPYLVQDSYSDELKLLKQHNYQVQGQLFCTGATMCDFTVFTFKDMKVIRIMRDDEFIKDMLKCLENFFQSHFRTAVYSLYSWS</sequence>